<accession>A0A8H7QLE7</accession>
<dbReference type="AlphaFoldDB" id="A0A8H7QLE7"/>
<evidence type="ECO:0000259" key="6">
    <source>
        <dbReference type="Pfam" id="PF24827"/>
    </source>
</evidence>
<keyword evidence="3" id="KW-0378">Hydrolase</keyword>
<dbReference type="Gene3D" id="3.40.630.10">
    <property type="entry name" value="Zn peptidases"/>
    <property type="match status" value="1"/>
</dbReference>
<comment type="cofactor">
    <cofactor evidence="1">
        <name>Zn(2+)</name>
        <dbReference type="ChEBI" id="CHEBI:29105"/>
    </cofactor>
</comment>
<feature type="region of interest" description="Disordered" evidence="5">
    <location>
        <begin position="267"/>
        <end position="287"/>
    </location>
</feature>
<dbReference type="InterPro" id="IPR055438">
    <property type="entry name" value="AstE_AspA_cat"/>
</dbReference>
<dbReference type="GO" id="GO:0046872">
    <property type="term" value="F:metal ion binding"/>
    <property type="evidence" value="ECO:0007669"/>
    <property type="project" value="UniProtKB-KW"/>
</dbReference>
<feature type="domain" description="Succinylglutamate desuccinylase/Aspartoacylase catalytic" evidence="6">
    <location>
        <begin position="59"/>
        <end position="193"/>
    </location>
</feature>
<evidence type="ECO:0000256" key="2">
    <source>
        <dbReference type="ARBA" id="ARBA00022723"/>
    </source>
</evidence>
<evidence type="ECO:0000256" key="1">
    <source>
        <dbReference type="ARBA" id="ARBA00001947"/>
    </source>
</evidence>
<dbReference type="InterPro" id="IPR053138">
    <property type="entry name" value="N-alpha-Ac-DABA_deacetylase"/>
</dbReference>
<dbReference type="Proteomes" id="UP000650833">
    <property type="component" value="Unassembled WGS sequence"/>
</dbReference>
<dbReference type="Pfam" id="PF24827">
    <property type="entry name" value="AstE_AspA_cat"/>
    <property type="match status" value="1"/>
</dbReference>
<comment type="caution">
    <text evidence="7">The sequence shown here is derived from an EMBL/GenBank/DDBJ whole genome shotgun (WGS) entry which is preliminary data.</text>
</comment>
<dbReference type="OrthoDB" id="5588846at2759"/>
<evidence type="ECO:0000313" key="7">
    <source>
        <dbReference type="EMBL" id="KAG2193726.1"/>
    </source>
</evidence>
<name>A0A8H7QLE7_9FUNG</name>
<evidence type="ECO:0000256" key="5">
    <source>
        <dbReference type="SAM" id="MobiDB-lite"/>
    </source>
</evidence>
<sequence length="358" mass="40228">MAFIFSFFIDICAKNDDANGSLLVQKKKEDKSSDLPQKVDINWNLINKDKKLNNDITAIYCLCSQIDVSKLKDTVVAVPCVNIWDFLKFQQKFADERDLNRQFPGKEDRFSSQNKIISQFNYIFDLHTSSFGRVNSYYVRADMNDPLGAKMAKLQQPQILLHNSGQDGMLQSAAAARGIKAITVKIGNSQAFQGCYIQIKYSGLLEVKKGEVIDKSGFNPQLIRYRACSKVGTPGTPAKVSVNTQKGPLKKTDAAKIEKRVSSRVKFEKNGLDTRNNQPKPSKKGTTACHIDKCMESAVNILDKHPKKGGLIHVRGYKALLMQPCPPFLNSIEDCWSKIKQKSMKPLEKRRQAHASYS</sequence>
<organism evidence="7 8">
    <name type="scientific">Mucor plumbeus</name>
    <dbReference type="NCBI Taxonomy" id="97098"/>
    <lineage>
        <taxon>Eukaryota</taxon>
        <taxon>Fungi</taxon>
        <taxon>Fungi incertae sedis</taxon>
        <taxon>Mucoromycota</taxon>
        <taxon>Mucoromycotina</taxon>
        <taxon>Mucoromycetes</taxon>
        <taxon>Mucorales</taxon>
        <taxon>Mucorineae</taxon>
        <taxon>Mucoraceae</taxon>
        <taxon>Mucor</taxon>
    </lineage>
</organism>
<reference evidence="7" key="1">
    <citation type="submission" date="2020-12" db="EMBL/GenBank/DDBJ databases">
        <title>Metabolic potential, ecology and presence of endohyphal bacteria is reflected in genomic diversity of Mucoromycotina.</title>
        <authorList>
            <person name="Muszewska A."/>
            <person name="Okrasinska A."/>
            <person name="Steczkiewicz K."/>
            <person name="Drgas O."/>
            <person name="Orlowska M."/>
            <person name="Perlinska-Lenart U."/>
            <person name="Aleksandrzak-Piekarczyk T."/>
            <person name="Szatraj K."/>
            <person name="Zielenkiewicz U."/>
            <person name="Pilsyk S."/>
            <person name="Malc E."/>
            <person name="Mieczkowski P."/>
            <person name="Kruszewska J.S."/>
            <person name="Biernat P."/>
            <person name="Pawlowska J."/>
        </authorList>
    </citation>
    <scope>NUCLEOTIDE SEQUENCE</scope>
    <source>
        <strain evidence="7">CBS 226.32</strain>
    </source>
</reference>
<dbReference type="PANTHER" id="PTHR37326:SF1">
    <property type="entry name" value="BLL3975 PROTEIN"/>
    <property type="match status" value="1"/>
</dbReference>
<proteinExistence type="predicted"/>
<evidence type="ECO:0000256" key="3">
    <source>
        <dbReference type="ARBA" id="ARBA00022801"/>
    </source>
</evidence>
<evidence type="ECO:0000313" key="8">
    <source>
        <dbReference type="Proteomes" id="UP000650833"/>
    </source>
</evidence>
<keyword evidence="8" id="KW-1185">Reference proteome</keyword>
<evidence type="ECO:0000256" key="4">
    <source>
        <dbReference type="ARBA" id="ARBA00022833"/>
    </source>
</evidence>
<dbReference type="GO" id="GO:0016788">
    <property type="term" value="F:hydrolase activity, acting on ester bonds"/>
    <property type="evidence" value="ECO:0007669"/>
    <property type="project" value="InterPro"/>
</dbReference>
<protein>
    <recommendedName>
        <fullName evidence="6">Succinylglutamate desuccinylase/Aspartoacylase catalytic domain-containing protein</fullName>
    </recommendedName>
</protein>
<gene>
    <name evidence="7" type="ORF">INT46_010581</name>
</gene>
<keyword evidence="2" id="KW-0479">Metal-binding</keyword>
<dbReference type="SUPFAM" id="SSF53187">
    <property type="entry name" value="Zn-dependent exopeptidases"/>
    <property type="match status" value="1"/>
</dbReference>
<keyword evidence="4" id="KW-0862">Zinc</keyword>
<dbReference type="PANTHER" id="PTHR37326">
    <property type="entry name" value="BLL3975 PROTEIN"/>
    <property type="match status" value="1"/>
</dbReference>
<dbReference type="EMBL" id="JAEPRC010000632">
    <property type="protein sequence ID" value="KAG2193726.1"/>
    <property type="molecule type" value="Genomic_DNA"/>
</dbReference>